<organism evidence="7 8">
    <name type="scientific">Saccoglossus kowalevskii</name>
    <name type="common">Acorn worm</name>
    <dbReference type="NCBI Taxonomy" id="10224"/>
    <lineage>
        <taxon>Eukaryota</taxon>
        <taxon>Metazoa</taxon>
        <taxon>Hemichordata</taxon>
        <taxon>Enteropneusta</taxon>
        <taxon>Harrimaniidae</taxon>
        <taxon>Saccoglossus</taxon>
    </lineage>
</organism>
<evidence type="ECO:0000256" key="3">
    <source>
        <dbReference type="ARBA" id="ARBA00022801"/>
    </source>
</evidence>
<evidence type="ECO:0000259" key="5">
    <source>
        <dbReference type="Pfam" id="PF05028"/>
    </source>
</evidence>
<evidence type="ECO:0000256" key="2">
    <source>
        <dbReference type="ARBA" id="ARBA00012255"/>
    </source>
</evidence>
<dbReference type="InterPro" id="IPR048362">
    <property type="entry name" value="PARG_helical"/>
</dbReference>
<dbReference type="Pfam" id="PF20811">
    <property type="entry name" value="PARG_cat_N"/>
    <property type="match status" value="1"/>
</dbReference>
<gene>
    <name evidence="8" type="primary">LOC100367685</name>
</gene>
<evidence type="ECO:0000256" key="4">
    <source>
        <dbReference type="SAM" id="MobiDB-lite"/>
    </source>
</evidence>
<proteinExistence type="inferred from homology"/>
<dbReference type="PANTHER" id="PTHR12837">
    <property type="entry name" value="POLY ADP-RIBOSE GLYCOHYDROLASE"/>
    <property type="match status" value="1"/>
</dbReference>
<protein>
    <recommendedName>
        <fullName evidence="2">poly(ADP-ribose) glycohydrolase</fullName>
        <ecNumber evidence="2">3.2.1.143</ecNumber>
    </recommendedName>
</protein>
<reference evidence="8" key="1">
    <citation type="submission" date="2025-08" db="UniProtKB">
        <authorList>
            <consortium name="RefSeq"/>
        </authorList>
    </citation>
    <scope>IDENTIFICATION</scope>
    <source>
        <tissue evidence="8">Testes</tissue>
    </source>
</reference>
<sequence length="1224" mass="136511">MGKNRVGRDRTSDNAVTVVFPCDLPIWDSLKYTYQRLKHVNNINELLTVLHKIYTLVTSCAHKCLTPTEVDNLTCQGRQHPFAGLAEFLIDVASQEEQHVFFTKTLPFIAVLAEEIENRVPVEGLQYSVRQKGSHASLDRKLIASILASAFLCTFPEKERKGRNLNKINFTSFFVHIQSAPRRSSQSAKLRCILHYFTRLSESSADSPYGYVSFIREVKKKETLPCLSDWLNCGTVMCSLSIHKNGVIEDSGCHTLQVNFANIQIGGGTLGHGRVQEEIRFCICPELIASMLFMEQMDENEAIMMSGFEQFSQYSGYASTLQFAGDYRDNAKWENGRLETMISSIDAVSYKRKPQAQYKDVNILRDLNKALVGFTLPESFKTKSVIGQSLEDGDEFFSCVQSASSVDSDFETAPESLDEDDTVSVVSFSNSLSKAIIDVGIKDAVQLFRTESSGWQGGSNNNNEDDDISDLDSDRGWIEQFRRSSSDQVQRYGSRKGSSEVSSELEEYMENRGRLGSVEEELRYIRCSITEDDIPAALIHIKEFAGNIAEQVTKAGYQQAASMTPGIQKFDAPEPLHVLTKPIARKITPERQTKKIVEESEQQLDQTEESDPIIVEYVNKLYENTFQDAVATDDIKIANIDDYASVEAKSILTNTLRELYVKSELDHSSELKVDKGVSENDDVTVPTVNSNTMPGDNATLLYYQELNAAHSIADSMIQRVFQELSSEFKVFRKSSLSLSLEQPMQMMNSVTSTPSTPPPTPADPNHVIKFNDDDDNDASYRRFSNELSHSLEVLDTESKHRQFHASRVSNFANNMAEGIVSEAILKIHGRVNKSVARRGSYHVSTRSSSKRSSFDSVIEDLLKIGDIDLQGKRRSQTEENIAGFAEELANSMTSCGNEFPTNRKGSVTFKDSVLATFSEELNKSTAVSQNKRSSMSKRGSISESITESVSSVSSKITNIPSLANNLANEVISDTFVSLFGMPWTCRDIDNGTVTGNDDVTMVTENPPLAVQFADDMSKKLMITVLGVQSDLSNGDAVKYHDNDEDDEDEVRQEKKVAAMEDTLTLDRLVGEWIDGILDCALVDIKNNTSVLQNGSCEVIPCNHDITSIKEDGIRLATNDDMVGYPDLNGRRPIATGNWGCGAFGGDVQLKSLLQWMAASVASAPMVLYYTFNDERLHKFDEVSNHIRSRKWNVGQLASIILNFSLRKQRDESCVGDLFDYILQL</sequence>
<comment type="similarity">
    <text evidence="1">Belongs to the poly(ADP-ribose) glycohydrolase family.</text>
</comment>
<feature type="domain" description="PARG helical" evidence="6">
    <location>
        <begin position="94"/>
        <end position="216"/>
    </location>
</feature>
<feature type="compositionally biased region" description="Low complexity" evidence="4">
    <location>
        <begin position="452"/>
        <end position="462"/>
    </location>
</feature>
<dbReference type="GeneID" id="100367685"/>
<accession>A0ABM0GUJ0</accession>
<feature type="domain" description="PARG catalytic Macro" evidence="5">
    <location>
        <begin position="228"/>
        <end position="382"/>
    </location>
</feature>
<keyword evidence="7" id="KW-1185">Reference proteome</keyword>
<dbReference type="EC" id="3.2.1.143" evidence="2"/>
<dbReference type="Pfam" id="PF05028">
    <property type="entry name" value="PARG_cat_C"/>
    <property type="match status" value="2"/>
</dbReference>
<evidence type="ECO:0000259" key="6">
    <source>
        <dbReference type="Pfam" id="PF20811"/>
    </source>
</evidence>
<evidence type="ECO:0000256" key="1">
    <source>
        <dbReference type="ARBA" id="ARBA00009545"/>
    </source>
</evidence>
<feature type="region of interest" description="Disordered" evidence="4">
    <location>
        <begin position="925"/>
        <end position="944"/>
    </location>
</feature>
<keyword evidence="3" id="KW-0378">Hydrolase</keyword>
<dbReference type="InterPro" id="IPR046372">
    <property type="entry name" value="PARG_cat_C"/>
</dbReference>
<feature type="domain" description="PARG catalytic Macro" evidence="5">
    <location>
        <begin position="1130"/>
        <end position="1177"/>
    </location>
</feature>
<dbReference type="InterPro" id="IPR007724">
    <property type="entry name" value="Poly_GlycHdrlase"/>
</dbReference>
<dbReference type="RefSeq" id="XP_002737643.1">
    <property type="nucleotide sequence ID" value="XM_002737597.2"/>
</dbReference>
<evidence type="ECO:0000313" key="8">
    <source>
        <dbReference type="RefSeq" id="XP_002737643.1"/>
    </source>
</evidence>
<evidence type="ECO:0000313" key="7">
    <source>
        <dbReference type="Proteomes" id="UP000694865"/>
    </source>
</evidence>
<name>A0ABM0GUJ0_SACKO</name>
<dbReference type="PANTHER" id="PTHR12837:SF0">
    <property type="entry name" value="POLY(ADP-RIBOSE) GLYCOHYDROLASE"/>
    <property type="match status" value="1"/>
</dbReference>
<dbReference type="Proteomes" id="UP000694865">
    <property type="component" value="Unplaced"/>
</dbReference>
<feature type="region of interest" description="Disordered" evidence="4">
    <location>
        <begin position="452"/>
        <end position="472"/>
    </location>
</feature>
<feature type="compositionally biased region" description="Polar residues" evidence="4">
    <location>
        <begin position="925"/>
        <end position="939"/>
    </location>
</feature>